<feature type="compositionally biased region" description="Acidic residues" evidence="1">
    <location>
        <begin position="464"/>
        <end position="491"/>
    </location>
</feature>
<feature type="region of interest" description="Disordered" evidence="1">
    <location>
        <begin position="406"/>
        <end position="510"/>
    </location>
</feature>
<evidence type="ECO:0000313" key="2">
    <source>
        <dbReference type="EMBL" id="KAJ5524059.1"/>
    </source>
</evidence>
<reference evidence="2 3" key="1">
    <citation type="journal article" date="2023" name="IMA Fungus">
        <title>Comparative genomic study of the Penicillium genus elucidates a diverse pangenome and 15 lateral gene transfer events.</title>
        <authorList>
            <person name="Petersen C."/>
            <person name="Sorensen T."/>
            <person name="Nielsen M.R."/>
            <person name="Sondergaard T.E."/>
            <person name="Sorensen J.L."/>
            <person name="Fitzpatrick D.A."/>
            <person name="Frisvad J.C."/>
            <person name="Nielsen K.L."/>
        </authorList>
    </citation>
    <scope>NUCLEOTIDE SEQUENCE [LARGE SCALE GENOMIC DNA]</scope>
    <source>
        <strain evidence="2 3">IBT 35679</strain>
    </source>
</reference>
<evidence type="ECO:0000256" key="1">
    <source>
        <dbReference type="SAM" id="MobiDB-lite"/>
    </source>
</evidence>
<protein>
    <recommendedName>
        <fullName evidence="4">DUF3431 domain containing protein</fullName>
    </recommendedName>
</protein>
<dbReference type="PANTHER" id="PTHR37490">
    <property type="entry name" value="EXPRESSED PROTEIN"/>
    <property type="match status" value="1"/>
</dbReference>
<name>A0AAD6GA13_9EURO</name>
<dbReference type="Pfam" id="PF11913">
    <property type="entry name" value="DUF3431"/>
    <property type="match status" value="1"/>
</dbReference>
<keyword evidence="3" id="KW-1185">Reference proteome</keyword>
<comment type="caution">
    <text evidence="2">The sequence shown here is derived from an EMBL/GenBank/DDBJ whole genome shotgun (WGS) entry which is preliminary data.</text>
</comment>
<sequence length="510" mass="58383">MRLTFRVAIAVALVFTIFLVKNHLSSIDEKWQTDRSANRVPVPDFILDRAGTHIELVSGDDIAAAEKATSTSVAVSRVSSTSISTSTTQGFLEPTGPPVTPKQFEPETIPVEVPGSEFYDDLFSDDYLDTLDYDFGSRYGHNQPPPKPKATPKPPVPKLTDRIVVLGRMSWEDSDWLEEELPEWPNAVYVIDEPESEYHVAENKGKESNVYLTYIIDHYDDLPQYMVFLHAHRWAEHVEFDDQDNSLTVQRLQLDYVRRVGYTNLRCDWSPGCPDEVYPFRQLAGRTTEIAFAGAWIKIFNNTDIPEVIGTPCCAQFAVTREQVLARPLSDYEHYYRWLMDTQLDDETSGRVFEYLWHIIFGQDPVSCPSKAQCYSDVYDMEYVEPLIPDYISDNPFRNMKNEDDFFEGFDLPGEPVDDDWDEGFDLPGESLDENEEGDEEKEDDQEQDAKSENPKENVKQDANEDENEDLNFEDFDFDGPWDDSEPDDLPVADPQKDTKVKSPPVHGLT</sequence>
<accession>A0AAD6GA13</accession>
<dbReference type="InterPro" id="IPR021838">
    <property type="entry name" value="DUF3431"/>
</dbReference>
<feature type="compositionally biased region" description="Acidic residues" evidence="1">
    <location>
        <begin position="416"/>
        <end position="447"/>
    </location>
</feature>
<proteinExistence type="predicted"/>
<evidence type="ECO:0000313" key="3">
    <source>
        <dbReference type="Proteomes" id="UP001220324"/>
    </source>
</evidence>
<dbReference type="PANTHER" id="PTHR37490:SF2">
    <property type="match status" value="1"/>
</dbReference>
<dbReference type="AlphaFoldDB" id="A0AAD6GA13"/>
<evidence type="ECO:0008006" key="4">
    <source>
        <dbReference type="Google" id="ProtNLM"/>
    </source>
</evidence>
<gene>
    <name evidence="2" type="ORF">N7494_010709</name>
</gene>
<dbReference type="Proteomes" id="UP001220324">
    <property type="component" value="Unassembled WGS sequence"/>
</dbReference>
<feature type="compositionally biased region" description="Basic and acidic residues" evidence="1">
    <location>
        <begin position="448"/>
        <end position="463"/>
    </location>
</feature>
<feature type="region of interest" description="Disordered" evidence="1">
    <location>
        <begin position="134"/>
        <end position="157"/>
    </location>
</feature>
<organism evidence="2 3">
    <name type="scientific">Penicillium frequentans</name>
    <dbReference type="NCBI Taxonomy" id="3151616"/>
    <lineage>
        <taxon>Eukaryota</taxon>
        <taxon>Fungi</taxon>
        <taxon>Dikarya</taxon>
        <taxon>Ascomycota</taxon>
        <taxon>Pezizomycotina</taxon>
        <taxon>Eurotiomycetes</taxon>
        <taxon>Eurotiomycetidae</taxon>
        <taxon>Eurotiales</taxon>
        <taxon>Aspergillaceae</taxon>
        <taxon>Penicillium</taxon>
    </lineage>
</organism>
<dbReference type="EMBL" id="JAQIZZ010000008">
    <property type="protein sequence ID" value="KAJ5524059.1"/>
    <property type="molecule type" value="Genomic_DNA"/>
</dbReference>
<feature type="compositionally biased region" description="Pro residues" evidence="1">
    <location>
        <begin position="143"/>
        <end position="157"/>
    </location>
</feature>